<accession>A0AA36DIN4</accession>
<evidence type="ECO:0000313" key="2">
    <source>
        <dbReference type="Proteomes" id="UP001176961"/>
    </source>
</evidence>
<dbReference type="AlphaFoldDB" id="A0AA36DIN4"/>
<sequence>MTWVEFYLKIHRPPSILDRIKQLQEIETSEKILDIMRVIAAMEPVRQAANYNNDKRRELEGADHKTYLDDVYDRVKVESNADEILVNFITALLIQGYDTDKWSKLYTDTEEGLNIGEKKYNTEIRVSGDLVICHVRKIEEEKYKVDTESIREFLENDRGLKDQKITEAM</sequence>
<keyword evidence="2" id="KW-1185">Reference proteome</keyword>
<proteinExistence type="predicted"/>
<organism evidence="1 2">
    <name type="scientific">Cylicocyclus nassatus</name>
    <name type="common">Nematode worm</name>
    <dbReference type="NCBI Taxonomy" id="53992"/>
    <lineage>
        <taxon>Eukaryota</taxon>
        <taxon>Metazoa</taxon>
        <taxon>Ecdysozoa</taxon>
        <taxon>Nematoda</taxon>
        <taxon>Chromadorea</taxon>
        <taxon>Rhabditida</taxon>
        <taxon>Rhabditina</taxon>
        <taxon>Rhabditomorpha</taxon>
        <taxon>Strongyloidea</taxon>
        <taxon>Strongylidae</taxon>
        <taxon>Cylicocyclus</taxon>
    </lineage>
</organism>
<dbReference type="EMBL" id="CATQJL010000001">
    <property type="protein sequence ID" value="CAJ0588371.1"/>
    <property type="molecule type" value="Genomic_DNA"/>
</dbReference>
<name>A0AA36DIN4_CYLNA</name>
<comment type="caution">
    <text evidence="1">The sequence shown here is derived from an EMBL/GenBank/DDBJ whole genome shotgun (WGS) entry which is preliminary data.</text>
</comment>
<dbReference type="Proteomes" id="UP001176961">
    <property type="component" value="Unassembled WGS sequence"/>
</dbReference>
<evidence type="ECO:0000313" key="1">
    <source>
        <dbReference type="EMBL" id="CAJ0588371.1"/>
    </source>
</evidence>
<reference evidence="1" key="1">
    <citation type="submission" date="2023-07" db="EMBL/GenBank/DDBJ databases">
        <authorList>
            <consortium name="CYATHOMIX"/>
        </authorList>
    </citation>
    <scope>NUCLEOTIDE SEQUENCE</scope>
    <source>
        <strain evidence="1">N/A</strain>
    </source>
</reference>
<gene>
    <name evidence="1" type="ORF">CYNAS_LOCUS354</name>
</gene>
<protein>
    <submittedName>
        <fullName evidence="1">Uncharacterized protein</fullName>
    </submittedName>
</protein>